<keyword evidence="3" id="KW-0808">Transferase</keyword>
<name>A0A4Q7CXM4_9PSED</name>
<accession>A0A4Q7CXM4</accession>
<dbReference type="RefSeq" id="WP_065895382.1">
    <property type="nucleotide sequence ID" value="NZ_CAXAOR010000015.1"/>
</dbReference>
<evidence type="ECO:0000313" key="4">
    <source>
        <dbReference type="Proteomes" id="UP000293369"/>
    </source>
</evidence>
<feature type="region of interest" description="Disordered" evidence="1">
    <location>
        <begin position="1223"/>
        <end position="1242"/>
    </location>
</feature>
<dbReference type="SMART" id="SM00317">
    <property type="entry name" value="SET"/>
    <property type="match status" value="1"/>
</dbReference>
<reference evidence="3 4" key="1">
    <citation type="submission" date="2019-02" db="EMBL/GenBank/DDBJ databases">
        <title>Pseudomonas spp from wheat grain.</title>
        <authorList>
            <person name="Cho G.-S."/>
            <person name="Franz C.M.A.P."/>
        </authorList>
    </citation>
    <scope>NUCLEOTIDE SEQUENCE [LARGE SCALE GENOMIC DNA]</scope>
    <source>
        <strain evidence="3 4">133NRW</strain>
    </source>
</reference>
<keyword evidence="3" id="KW-0489">Methyltransferase</keyword>
<dbReference type="InterPro" id="IPR001214">
    <property type="entry name" value="SET_dom"/>
</dbReference>
<comment type="caution">
    <text evidence="3">The sequence shown here is derived from an EMBL/GenBank/DDBJ whole genome shotgun (WGS) entry which is preliminary data.</text>
</comment>
<dbReference type="EMBL" id="SGFE01000039">
    <property type="protein sequence ID" value="RZI30212.1"/>
    <property type="molecule type" value="Genomic_DNA"/>
</dbReference>
<dbReference type="InterPro" id="IPR046341">
    <property type="entry name" value="SET_dom_sf"/>
</dbReference>
<evidence type="ECO:0000259" key="2">
    <source>
        <dbReference type="PROSITE" id="PS50280"/>
    </source>
</evidence>
<dbReference type="PROSITE" id="PS50280">
    <property type="entry name" value="SET"/>
    <property type="match status" value="1"/>
</dbReference>
<dbReference type="SUPFAM" id="SSF82199">
    <property type="entry name" value="SET domain"/>
    <property type="match status" value="1"/>
</dbReference>
<dbReference type="GO" id="GO:0008168">
    <property type="term" value="F:methyltransferase activity"/>
    <property type="evidence" value="ECO:0007669"/>
    <property type="project" value="UniProtKB-KW"/>
</dbReference>
<dbReference type="Pfam" id="PF00856">
    <property type="entry name" value="SET"/>
    <property type="match status" value="1"/>
</dbReference>
<evidence type="ECO:0000256" key="1">
    <source>
        <dbReference type="SAM" id="MobiDB-lite"/>
    </source>
</evidence>
<evidence type="ECO:0000313" key="3">
    <source>
        <dbReference type="EMBL" id="RZI30212.1"/>
    </source>
</evidence>
<gene>
    <name evidence="3" type="ORF">EUX57_18795</name>
</gene>
<protein>
    <submittedName>
        <fullName evidence="3">SET domain-containing protein-lysine N-methyltransferase</fullName>
    </submittedName>
</protein>
<dbReference type="Proteomes" id="UP000293369">
    <property type="component" value="Unassembled WGS sequence"/>
</dbReference>
<dbReference type="Gene3D" id="2.170.270.10">
    <property type="entry name" value="SET domain"/>
    <property type="match status" value="1"/>
</dbReference>
<proteinExistence type="predicted"/>
<sequence length="1470" mass="163509">MNRTLSQLLSRTAPRRPSDIDHLLDFVTKLMFDVPGATASTAYYRPPVDSELGRECKDAFRVLGLLEADEDFLAFVNQTPKTNNSPLGDFPYDFLSQLLSSSRSPIPSLPEVFDIGGKPVVLRHAPLYFANQIDVLLAIHQTVGNGIKSDGTVRVDLVLAYYSITPFTPTTEAHWKAVENNLREHRALYALGHDGHVSDLEHLLDPEDDKSILSVIRQIESEAQQALFARVMPKLLTPAQQTDLDSRPTVLLEWILSRPRNLALGQRIATALDWYGAEDGEECPSEVKVKLLLRALWLTITPDPHSYNDNELKAFIPPAVDYRRIRQSLIKDYQRTLALSPHAARLAMCVAKANVASEVWVEDVPDDLPYGTSSAWVNFKSGFILAEAIAPGSSRHLTFEQLLNLPAELLRVHADSPRQQALVAAAKVTPTLTWAVENGVLPVSRSGYSRGDIEKALHALEQHESEMKTAVQNLVLKPPSRFRFASDVEFDRAFGEYLETPRAAYKTLIKGLLAQYLPLWQGNIDCDEVTIYTLREPLHDTQLEHENKRNTDAVRGRAGFIIRMECPLLPGPPKYIEMFPGIGAVRLRDDIKNLLTGGEIKVERVGSSTRPGRGSFRKGTEVPFDWNAYRHAARPALDQTATLIIEQLGQPLPGVITAPPTQPPSASGQPAQVQSFAPNTLHSTRAEALASMIARELFFCDEQTLLEQTRKATREMDISRDFVEDISFWGKMFVPFWGSIDELSSGDPQRIESGSLGLFTDIVSFGVPVGKYIAGCTRWVVHAGQSGIRLALPHLSSLTKKLVISIFQELNPLAAVSAILKLGRFGLISLGSIALRHARLGIAQLRDGAVAARHMVSVDPAVWTPRQVGDQLFTVDGFANIPMRNVGTLDAPDYRLINADSNSVFGPRFREPVTVISNNNPLIKQYAVKPHLISGLKPDIRGVFFRPEYNQKFICNVDHKGRIAVYQIREQGYGYLEEIAEGTQNSFSVALVNRRNNLTLPVNLTSVKSGHWYSVRLQGGAPDKDSIIPPSVLTKWSEESENTLNRAMRAFERKHKLDPSVFRQFVHASDHLTPLGRKVLDRATHARTEVTYTDTESWRALSQTERNALTLSGFCAQRNLDPRLFGEYINLQGVYSAHGKVFAKNAKNESFNLLTYKHLNDWNNLRNSRDLKPLMTTFVEQHDLNPVQWSIYVKENGSLTRAGKNLLQLWPNTPSGPLIARKGSLLIDGPGSPKRPRTEDPEIAGQLPSTSVAPSYGHQINNNAAILQDPNNVELSLTSRLEGPVENIEIVADHNLFNSLPAPRRMKVRNAVTKSIQQWVTEEGRHHDRLDRTLQVAKLPYGPERGLSVVARVDIEPFEVIGPYTGKLHVNRHSLNEEIVAKGKEGATAVSTFLFETATQGATLSGHGNSNVLSLINATRVPNAVSQGIENVRSVRVGNYMIFLVASKKIPAGTELLMDYGKHYWKYIGQ</sequence>
<feature type="domain" description="SET" evidence="2">
    <location>
        <begin position="1332"/>
        <end position="1461"/>
    </location>
</feature>
<organism evidence="3 4">
    <name type="scientific">Pseudomonas orientalis</name>
    <dbReference type="NCBI Taxonomy" id="76758"/>
    <lineage>
        <taxon>Bacteria</taxon>
        <taxon>Pseudomonadati</taxon>
        <taxon>Pseudomonadota</taxon>
        <taxon>Gammaproteobacteria</taxon>
        <taxon>Pseudomonadales</taxon>
        <taxon>Pseudomonadaceae</taxon>
        <taxon>Pseudomonas</taxon>
    </lineage>
</organism>
<dbReference type="GO" id="GO:0032259">
    <property type="term" value="P:methylation"/>
    <property type="evidence" value="ECO:0007669"/>
    <property type="project" value="UniProtKB-KW"/>
</dbReference>